<dbReference type="InterPro" id="IPR036866">
    <property type="entry name" value="RibonucZ/Hydroxyglut_hydro"/>
</dbReference>
<dbReference type="KEGG" id="hhw:NCTC503_01338"/>
<evidence type="ECO:0000256" key="1">
    <source>
        <dbReference type="ARBA" id="ARBA00011738"/>
    </source>
</evidence>
<keyword evidence="7 8" id="KW-0862">Zinc</keyword>
<dbReference type="GO" id="GO:0042781">
    <property type="term" value="F:3'-tRNA processing endoribonuclease activity"/>
    <property type="evidence" value="ECO:0007669"/>
    <property type="project" value="UniProtKB-UniRule"/>
</dbReference>
<dbReference type="PANTHER" id="PTHR46018:SF2">
    <property type="entry name" value="ZINC PHOSPHODIESTERASE ELAC PROTEIN 1"/>
    <property type="match status" value="1"/>
</dbReference>
<evidence type="ECO:0000256" key="8">
    <source>
        <dbReference type="HAMAP-Rule" id="MF_01818"/>
    </source>
</evidence>
<dbReference type="GO" id="GO:0008270">
    <property type="term" value="F:zinc ion binding"/>
    <property type="evidence" value="ECO:0007669"/>
    <property type="project" value="UniProtKB-UniRule"/>
</dbReference>
<organism evidence="9 10">
    <name type="scientific">Hathewaya histolytica</name>
    <name type="common">Clostridium histolyticum</name>
    <dbReference type="NCBI Taxonomy" id="1498"/>
    <lineage>
        <taxon>Bacteria</taxon>
        <taxon>Bacillati</taxon>
        <taxon>Bacillota</taxon>
        <taxon>Clostridia</taxon>
        <taxon>Eubacteriales</taxon>
        <taxon>Clostridiaceae</taxon>
        <taxon>Hathewaya</taxon>
    </lineage>
</organism>
<dbReference type="Pfam" id="PF23023">
    <property type="entry name" value="Anti-Pycsar_Apyc1"/>
    <property type="match status" value="1"/>
</dbReference>
<feature type="binding site" evidence="8">
    <location>
        <position position="278"/>
    </location>
    <ligand>
        <name>Zn(2+)</name>
        <dbReference type="ChEBI" id="CHEBI:29105"/>
        <label>2</label>
        <note>catalytic</note>
    </ligand>
</feature>
<dbReference type="HAMAP" id="MF_01818">
    <property type="entry name" value="RNase_Z_BN"/>
    <property type="match status" value="1"/>
</dbReference>
<dbReference type="NCBIfam" id="TIGR02651">
    <property type="entry name" value="RNase_Z"/>
    <property type="match status" value="1"/>
</dbReference>
<name>A0A4U9RDP2_HATHI</name>
<evidence type="ECO:0000256" key="2">
    <source>
        <dbReference type="ARBA" id="ARBA00022694"/>
    </source>
</evidence>
<comment type="catalytic activity">
    <reaction evidence="8">
        <text>Endonucleolytic cleavage of RNA, removing extra 3' nucleotides from tRNA precursor, generating 3' termini of tRNAs. A 3'-hydroxy group is left at the tRNA terminus and a 5'-phosphoryl group is left at the trailer molecule.</text>
        <dbReference type="EC" id="3.1.26.11"/>
    </reaction>
</comment>
<dbReference type="EMBL" id="LR590481">
    <property type="protein sequence ID" value="VTQ89091.1"/>
    <property type="molecule type" value="Genomic_DNA"/>
</dbReference>
<feature type="active site" description="Proton acceptor" evidence="8">
    <location>
        <position position="65"/>
    </location>
</feature>
<gene>
    <name evidence="8 9" type="primary">rnz</name>
    <name evidence="9" type="ORF">NCTC503_01338</name>
</gene>
<keyword evidence="5 8" id="KW-0255">Endonuclease</keyword>
<comment type="subunit">
    <text evidence="1 8">Homodimer.</text>
</comment>
<feature type="binding site" evidence="8">
    <location>
        <position position="61"/>
    </location>
    <ligand>
        <name>Zn(2+)</name>
        <dbReference type="ChEBI" id="CHEBI:29105"/>
        <label>1</label>
        <note>catalytic</note>
    </ligand>
</feature>
<evidence type="ECO:0000313" key="10">
    <source>
        <dbReference type="Proteomes" id="UP000308489"/>
    </source>
</evidence>
<evidence type="ECO:0000256" key="7">
    <source>
        <dbReference type="ARBA" id="ARBA00022833"/>
    </source>
</evidence>
<dbReference type="Gene3D" id="3.60.15.10">
    <property type="entry name" value="Ribonuclease Z/Hydroxyacylglutathione hydrolase-like"/>
    <property type="match status" value="1"/>
</dbReference>
<dbReference type="AlphaFoldDB" id="A0A4U9RDP2"/>
<accession>A0A4U9RDP2</accession>
<feature type="binding site" evidence="8">
    <location>
        <position position="66"/>
    </location>
    <ligand>
        <name>Zn(2+)</name>
        <dbReference type="ChEBI" id="CHEBI:29105"/>
        <label>2</label>
        <note>catalytic</note>
    </ligand>
</feature>
<evidence type="ECO:0000256" key="6">
    <source>
        <dbReference type="ARBA" id="ARBA00022801"/>
    </source>
</evidence>
<proteinExistence type="inferred from homology"/>
<feature type="binding site" evidence="8">
    <location>
        <position position="63"/>
    </location>
    <ligand>
        <name>Zn(2+)</name>
        <dbReference type="ChEBI" id="CHEBI:29105"/>
        <label>1</label>
        <note>catalytic</note>
    </ligand>
</feature>
<keyword evidence="3 8" id="KW-0540">Nuclease</keyword>
<comment type="similarity">
    <text evidence="8">Belongs to the RNase Z family.</text>
</comment>
<dbReference type="CDD" id="cd07717">
    <property type="entry name" value="RNaseZ_ZiPD-like_MBL-fold"/>
    <property type="match status" value="1"/>
</dbReference>
<feature type="binding site" evidence="8">
    <location>
        <position position="219"/>
    </location>
    <ligand>
        <name>Zn(2+)</name>
        <dbReference type="ChEBI" id="CHEBI:29105"/>
        <label>1</label>
        <note>catalytic</note>
    </ligand>
</feature>
<reference evidence="9 10" key="1">
    <citation type="submission" date="2019-05" db="EMBL/GenBank/DDBJ databases">
        <authorList>
            <consortium name="Pathogen Informatics"/>
        </authorList>
    </citation>
    <scope>NUCLEOTIDE SEQUENCE [LARGE SCALE GENOMIC DNA]</scope>
    <source>
        <strain evidence="9 10">NCTC503</strain>
    </source>
</reference>
<comment type="function">
    <text evidence="8">Zinc phosphodiesterase, which displays some tRNA 3'-processing endonuclease activity. Probably involved in tRNA maturation, by removing a 3'-trailer from precursor tRNA.</text>
</comment>
<keyword evidence="6 8" id="KW-0378">Hydrolase</keyword>
<dbReference type="PANTHER" id="PTHR46018">
    <property type="entry name" value="ZINC PHOSPHODIESTERASE ELAC PROTEIN 1"/>
    <property type="match status" value="1"/>
</dbReference>
<comment type="cofactor">
    <cofactor evidence="8">
        <name>Zn(2+)</name>
        <dbReference type="ChEBI" id="CHEBI:29105"/>
    </cofactor>
    <text evidence="8">Binds 2 Zn(2+) ions.</text>
</comment>
<protein>
    <recommendedName>
        <fullName evidence="8">Ribonuclease Z</fullName>
        <shortName evidence="8">RNase Z</shortName>
        <ecNumber evidence="8">3.1.26.11</ecNumber>
    </recommendedName>
    <alternativeName>
        <fullName evidence="8">tRNA 3 endonuclease</fullName>
    </alternativeName>
    <alternativeName>
        <fullName evidence="8">tRNase Z</fullName>
    </alternativeName>
</protein>
<dbReference type="InterPro" id="IPR013471">
    <property type="entry name" value="RNase_Z/BN"/>
</dbReference>
<keyword evidence="4 8" id="KW-0479">Metal-binding</keyword>
<keyword evidence="2 8" id="KW-0819">tRNA processing</keyword>
<feature type="binding site" evidence="8">
    <location>
        <position position="219"/>
    </location>
    <ligand>
        <name>Zn(2+)</name>
        <dbReference type="ChEBI" id="CHEBI:29105"/>
        <label>2</label>
        <note>catalytic</note>
    </ligand>
</feature>
<dbReference type="SUPFAM" id="SSF56281">
    <property type="entry name" value="Metallo-hydrolase/oxidoreductase"/>
    <property type="match status" value="1"/>
</dbReference>
<dbReference type="RefSeq" id="WP_138210005.1">
    <property type="nucleotide sequence ID" value="NZ_CBCRUQ010000017.1"/>
</dbReference>
<evidence type="ECO:0000313" key="9">
    <source>
        <dbReference type="EMBL" id="VTQ89091.1"/>
    </source>
</evidence>
<feature type="binding site" evidence="8">
    <location>
        <position position="151"/>
    </location>
    <ligand>
        <name>Zn(2+)</name>
        <dbReference type="ChEBI" id="CHEBI:29105"/>
        <label>1</label>
        <note>catalytic</note>
    </ligand>
</feature>
<sequence length="315" mass="35466">MIDICILGTGGGMPMPNRFLSASLISYLGRKILIDAGEGTQVSMKIVGTGFKSIDIICITHYHGDHIVGLPGLLATIGNSGRVEPITIIGPKGIKEVVSSLNIINPYLPYKINFVENPKESIYFKIEKNNSILVQEKTQSNVEIRVLPLEHSSECLGYNFYYKRLPKFSVEKAKENNVPKHLWKLLQQGESIEFEEVLYKPFMVNGERRRAVKISYISDTRPIDKIVDFIKESDLFICEGNYGSNEDLDKAIKNKHMIFSEGATLAREAKVKELMLTHFSPAISNPEDYLDNAKNIFKDTVLAKDGMIKSLKYND</sequence>
<evidence type="ECO:0000256" key="3">
    <source>
        <dbReference type="ARBA" id="ARBA00022722"/>
    </source>
</evidence>
<evidence type="ECO:0000256" key="5">
    <source>
        <dbReference type="ARBA" id="ARBA00022759"/>
    </source>
</evidence>
<keyword evidence="10" id="KW-1185">Reference proteome</keyword>
<feature type="binding site" evidence="8">
    <location>
        <position position="65"/>
    </location>
    <ligand>
        <name>Zn(2+)</name>
        <dbReference type="ChEBI" id="CHEBI:29105"/>
        <label>2</label>
        <note>catalytic</note>
    </ligand>
</feature>
<dbReference type="OrthoDB" id="9800940at2"/>
<evidence type="ECO:0000256" key="4">
    <source>
        <dbReference type="ARBA" id="ARBA00022723"/>
    </source>
</evidence>
<dbReference type="NCBIfam" id="NF000801">
    <property type="entry name" value="PRK00055.1-3"/>
    <property type="match status" value="1"/>
</dbReference>
<dbReference type="Proteomes" id="UP000308489">
    <property type="component" value="Chromosome 1"/>
</dbReference>
<dbReference type="EC" id="3.1.26.11" evidence="8"/>